<evidence type="ECO:0000313" key="2">
    <source>
        <dbReference type="Proteomes" id="UP000284772"/>
    </source>
</evidence>
<dbReference type="SUPFAM" id="SSF81301">
    <property type="entry name" value="Nucleotidyltransferase"/>
    <property type="match status" value="1"/>
</dbReference>
<dbReference type="Gene3D" id="3.30.460.40">
    <property type="match status" value="1"/>
</dbReference>
<sequence>MIDKLKLTLHQAADGLKLLDGNFCIIGASAIILSDIDIGITHDIDILTTSSNADTLKKVWKDRMEYNPILKESELFKSNFARFNFEELDIEVLGDLQVYKNNNWVPLKIEKYESIPYYDLNIRIPSLSEQIRILTFFGREKDMKRINLIQKHIHSFSKKNI</sequence>
<dbReference type="Proteomes" id="UP000284772">
    <property type="component" value="Unassembled WGS sequence"/>
</dbReference>
<dbReference type="AlphaFoldDB" id="A0AAQ0RUZ4"/>
<comment type="caution">
    <text evidence="1">The sequence shown here is derived from an EMBL/GenBank/DDBJ whole genome shotgun (WGS) entry which is preliminary data.</text>
</comment>
<proteinExistence type="predicted"/>
<dbReference type="EMBL" id="QRWT01000002">
    <property type="protein sequence ID" value="RGT57413.1"/>
    <property type="molecule type" value="Genomic_DNA"/>
</dbReference>
<organism evidence="1 2">
    <name type="scientific">Bacteroides intestinalis</name>
    <dbReference type="NCBI Taxonomy" id="329854"/>
    <lineage>
        <taxon>Bacteria</taxon>
        <taxon>Pseudomonadati</taxon>
        <taxon>Bacteroidota</taxon>
        <taxon>Bacteroidia</taxon>
        <taxon>Bacteroidales</taxon>
        <taxon>Bacteroidaceae</taxon>
        <taxon>Bacteroides</taxon>
    </lineage>
</organism>
<evidence type="ECO:0000313" key="1">
    <source>
        <dbReference type="EMBL" id="RGT57413.1"/>
    </source>
</evidence>
<reference evidence="1 2" key="1">
    <citation type="submission" date="2018-08" db="EMBL/GenBank/DDBJ databases">
        <title>A genome reference for cultivated species of the human gut microbiota.</title>
        <authorList>
            <person name="Zou Y."/>
            <person name="Xue W."/>
            <person name="Luo G."/>
        </authorList>
    </citation>
    <scope>NUCLEOTIDE SEQUENCE [LARGE SCALE GENOMIC DNA]</scope>
    <source>
        <strain evidence="1 2">AF19-10AC</strain>
    </source>
</reference>
<gene>
    <name evidence="1" type="ORF">DWX27_04460</name>
</gene>
<accession>A0AAQ0RUZ4</accession>
<dbReference type="InterPro" id="IPR043519">
    <property type="entry name" value="NT_sf"/>
</dbReference>
<protein>
    <submittedName>
        <fullName evidence="1">Uncharacterized protein</fullName>
    </submittedName>
</protein>
<name>A0AAQ0RUZ4_9BACE</name>